<name>A0A455SGZ7_9CHLR</name>
<accession>A0A455SGZ7</accession>
<dbReference type="InterPro" id="IPR050282">
    <property type="entry name" value="Cycloisomerase_2"/>
</dbReference>
<dbReference type="InterPro" id="IPR019405">
    <property type="entry name" value="Lactonase_7-beta_prop"/>
</dbReference>
<dbReference type="GO" id="GO:0017057">
    <property type="term" value="F:6-phosphogluconolactonase activity"/>
    <property type="evidence" value="ECO:0007669"/>
    <property type="project" value="TreeGrafter"/>
</dbReference>
<dbReference type="PANTHER" id="PTHR30344:SF1">
    <property type="entry name" value="6-PHOSPHOGLUCONOLACTONASE"/>
    <property type="match status" value="1"/>
</dbReference>
<dbReference type="PANTHER" id="PTHR30344">
    <property type="entry name" value="6-PHOSPHOGLUCONOLACTONASE-RELATED"/>
    <property type="match status" value="1"/>
</dbReference>
<dbReference type="InterPro" id="IPR015943">
    <property type="entry name" value="WD40/YVTN_repeat-like_dom_sf"/>
</dbReference>
<dbReference type="SUPFAM" id="SSF51004">
    <property type="entry name" value="C-terminal (heme d1) domain of cytochrome cd1-nitrite reductase"/>
    <property type="match status" value="1"/>
</dbReference>
<dbReference type="AlphaFoldDB" id="A0A455SGZ7"/>
<reference evidence="2" key="1">
    <citation type="submission" date="2018-12" db="EMBL/GenBank/DDBJ databases">
        <title>Novel natural products biosynthetic potential of the class Ktedonobacteria.</title>
        <authorList>
            <person name="Zheng Y."/>
            <person name="Saitou A."/>
            <person name="Wang C.M."/>
            <person name="Toyoda A."/>
            <person name="Minakuchi Y."/>
            <person name="Sekiguchi Y."/>
            <person name="Ueda K."/>
            <person name="Takano H."/>
            <person name="Sakai Y."/>
            <person name="Yokota A."/>
            <person name="Yabe S."/>
        </authorList>
    </citation>
    <scope>NUCLEOTIDE SEQUENCE</scope>
    <source>
        <strain evidence="2">COM3</strain>
    </source>
</reference>
<dbReference type="Pfam" id="PF10282">
    <property type="entry name" value="Lactonase"/>
    <property type="match status" value="1"/>
</dbReference>
<dbReference type="Gene3D" id="2.130.10.10">
    <property type="entry name" value="YVTN repeat-like/Quinoprotein amine dehydrogenase"/>
    <property type="match status" value="1"/>
</dbReference>
<dbReference type="FunFam" id="2.130.10.10:FF:000306">
    <property type="entry name" value="3-carboxymuconate cyclase"/>
    <property type="match status" value="1"/>
</dbReference>
<comment type="similarity">
    <text evidence="1">Belongs to the cycloisomerase 2 family.</text>
</comment>
<dbReference type="EMBL" id="AP019376">
    <property type="protein sequence ID" value="BBH85405.1"/>
    <property type="molecule type" value="Genomic_DNA"/>
</dbReference>
<evidence type="ECO:0000313" key="2">
    <source>
        <dbReference type="EMBL" id="BBH85405.1"/>
    </source>
</evidence>
<sequence>MAPKRFLYIGTYAPAQDPGIYIYEFDEEDGQFRLIEGFSGIENPSFLTPSHDGRFLYAVSETDTYEGKPGGSVAAFAIDPQQGTLTFLNREATLGRGPCHLVADRSGSCLIVANYTGGSASVFPLLSDGKIGQIAQLVQHEGHGVNTSRQEGPHVHSAFLSPGGQHVLLCDLGIDTISSYTLDRKTCHLELCTETKAEPGAGPRHLAFHPSGKFVYVINELNSTIVAYRYEPENGALQPLQTVSTLPEGFEGENTGAEICVHPSGELLYGSNRGDDSIVAFRIDPQTGLLSFIERASVQGKTPRNFSITPNGRFLLVANQDSNSVIVFSLDPDTGHLGATGEALALSHPVCLKFV</sequence>
<dbReference type="GO" id="GO:0005829">
    <property type="term" value="C:cytosol"/>
    <property type="evidence" value="ECO:0007669"/>
    <property type="project" value="TreeGrafter"/>
</dbReference>
<protein>
    <submittedName>
        <fullName evidence="2">3-carboxymuconate cyclase</fullName>
    </submittedName>
</protein>
<dbReference type="InterPro" id="IPR011048">
    <property type="entry name" value="Haem_d1_sf"/>
</dbReference>
<gene>
    <name evidence="2" type="ORF">KTC_01560</name>
</gene>
<organism evidence="2">
    <name type="scientific">Thermosporothrix sp. COM3</name>
    <dbReference type="NCBI Taxonomy" id="2490863"/>
    <lineage>
        <taxon>Bacteria</taxon>
        <taxon>Bacillati</taxon>
        <taxon>Chloroflexota</taxon>
        <taxon>Ktedonobacteria</taxon>
        <taxon>Ktedonobacterales</taxon>
        <taxon>Thermosporotrichaceae</taxon>
        <taxon>Thermosporothrix</taxon>
    </lineage>
</organism>
<proteinExistence type="inferred from homology"/>
<evidence type="ECO:0000256" key="1">
    <source>
        <dbReference type="ARBA" id="ARBA00005564"/>
    </source>
</evidence>